<dbReference type="InterPro" id="IPR051049">
    <property type="entry name" value="Dienelactone_hydrolase-like"/>
</dbReference>
<dbReference type="PANTHER" id="PTHR46623">
    <property type="entry name" value="CARBOXYMETHYLENEBUTENOLIDASE-RELATED"/>
    <property type="match status" value="1"/>
</dbReference>
<dbReference type="EMBL" id="CP001931">
    <property type="protein sequence ID" value="ADC89659.1"/>
    <property type="molecule type" value="Genomic_DNA"/>
</dbReference>
<evidence type="ECO:0000313" key="3">
    <source>
        <dbReference type="Proteomes" id="UP000002043"/>
    </source>
</evidence>
<proteinExistence type="predicted"/>
<gene>
    <name evidence="2" type="ordered locus">Thal_1027</name>
</gene>
<dbReference type="InterPro" id="IPR029058">
    <property type="entry name" value="AB_hydrolase_fold"/>
</dbReference>
<reference evidence="3" key="1">
    <citation type="journal article" date="2010" name="Stand. Genomic Sci.">
        <title>Complete genome sequence of Thermocrinis albus type strain (HI 11/12T).</title>
        <authorList>
            <person name="Wirth R."/>
            <person name="Sikorski J."/>
            <person name="Brambilla E."/>
            <person name="Misra M."/>
            <person name="Lapidus A."/>
            <person name="Copeland A."/>
            <person name="Nolan M."/>
            <person name="Lucas S."/>
            <person name="Chen F."/>
            <person name="Tice H."/>
            <person name="Cheng J.F."/>
            <person name="Han C."/>
            <person name="Detter J.C."/>
            <person name="Tapia R."/>
            <person name="Bruce D."/>
            <person name="Goodwin L."/>
            <person name="Pitluck S."/>
            <person name="Pati A."/>
            <person name="Anderson I."/>
            <person name="Ivanova N."/>
            <person name="Mavromatis K."/>
            <person name="Mikhailova N."/>
            <person name="Chen A."/>
            <person name="Palaniappan K."/>
            <person name="Bilek Y."/>
            <person name="Hader T."/>
            <person name="Land M."/>
            <person name="Hauser L."/>
            <person name="Chang Y.J."/>
            <person name="Jeffries C.D."/>
            <person name="Tindall B.J."/>
            <person name="Rohde M."/>
            <person name="Goker M."/>
            <person name="Bristow J."/>
            <person name="Eisen J.A."/>
            <person name="Markowitz V."/>
            <person name="Hugenholtz P."/>
            <person name="Kyrpides N.C."/>
            <person name="Klenk H.P."/>
        </authorList>
    </citation>
    <scope>NUCLEOTIDE SEQUENCE [LARGE SCALE GENOMIC DNA]</scope>
    <source>
        <strain evidence="3">DSM 14484 / JCM 11386 / HI 11/12</strain>
    </source>
</reference>
<dbReference type="EC" id="3.1.1.45" evidence="2"/>
<sequence>MGQMISFTRDGVEVSGYLAQPEVMEKQAPLIMVFHEWWGLVPHIKDVCDRFAREGFYAFGIDLYKGRTADNPEDAGKLMMDLMKNRLDEAERMVKASLSYFREQDIGYVPRTGEFMFGATGFCCGGTCTWYFGSKIEDFKALVPFYGLYSLAPIDFSRIKAPVLAIHAGRDQFIPLSEVMAAVEECNKNNVDAQFLIYSGVDHAFFNDTRPEVYHEEYAKDVWEKTVAFFNKHLR</sequence>
<feature type="domain" description="Dienelactone hydrolase" evidence="1">
    <location>
        <begin position="15"/>
        <end position="233"/>
    </location>
</feature>
<dbReference type="AlphaFoldDB" id="D3SLM9"/>
<name>D3SLM9_THEAH</name>
<dbReference type="GO" id="GO:0008806">
    <property type="term" value="F:carboxymethylenebutenolidase activity"/>
    <property type="evidence" value="ECO:0007669"/>
    <property type="project" value="UniProtKB-EC"/>
</dbReference>
<dbReference type="Proteomes" id="UP000002043">
    <property type="component" value="Chromosome"/>
</dbReference>
<dbReference type="SUPFAM" id="SSF53474">
    <property type="entry name" value="alpha/beta-Hydrolases"/>
    <property type="match status" value="1"/>
</dbReference>
<dbReference type="eggNOG" id="COG0412">
    <property type="taxonomic scope" value="Bacteria"/>
</dbReference>
<organism evidence="2 3">
    <name type="scientific">Thermocrinis albus (strain DSM 14484 / JCM 11386 / HI 11/12)</name>
    <dbReference type="NCBI Taxonomy" id="638303"/>
    <lineage>
        <taxon>Bacteria</taxon>
        <taxon>Pseudomonadati</taxon>
        <taxon>Aquificota</taxon>
        <taxon>Aquificia</taxon>
        <taxon>Aquificales</taxon>
        <taxon>Aquificaceae</taxon>
        <taxon>Thermocrinis</taxon>
    </lineage>
</organism>
<dbReference type="PANTHER" id="PTHR46623:SF6">
    <property type="entry name" value="ALPHA_BETA-HYDROLASES SUPERFAMILY PROTEIN"/>
    <property type="match status" value="1"/>
</dbReference>
<evidence type="ECO:0000313" key="2">
    <source>
        <dbReference type="EMBL" id="ADC89659.1"/>
    </source>
</evidence>
<dbReference type="Pfam" id="PF01738">
    <property type="entry name" value="DLH"/>
    <property type="match status" value="1"/>
</dbReference>
<keyword evidence="2" id="KW-0378">Hydrolase</keyword>
<dbReference type="OrthoDB" id="9771666at2"/>
<dbReference type="STRING" id="638303.Thal_1027"/>
<protein>
    <submittedName>
        <fullName evidence="2">Carboxymethylenebutenolidase</fullName>
        <ecNumber evidence="2">3.1.1.45</ecNumber>
    </submittedName>
</protein>
<dbReference type="InterPro" id="IPR002925">
    <property type="entry name" value="Dienelactn_hydro"/>
</dbReference>
<keyword evidence="3" id="KW-1185">Reference proteome</keyword>
<dbReference type="KEGG" id="tal:Thal_1027"/>
<dbReference type="HOGENOM" id="CLU_054590_7_2_0"/>
<accession>D3SLM9</accession>
<dbReference type="Gene3D" id="3.40.50.1820">
    <property type="entry name" value="alpha/beta hydrolase"/>
    <property type="match status" value="1"/>
</dbReference>
<evidence type="ECO:0000259" key="1">
    <source>
        <dbReference type="Pfam" id="PF01738"/>
    </source>
</evidence>